<feature type="transmembrane region" description="Helical" evidence="20">
    <location>
        <begin position="96"/>
        <end position="116"/>
    </location>
</feature>
<evidence type="ECO:0000256" key="7">
    <source>
        <dbReference type="ARBA" id="ARBA00022679"/>
    </source>
</evidence>
<keyword evidence="7 18" id="KW-0808">Transferase</keyword>
<dbReference type="GO" id="GO:0005794">
    <property type="term" value="C:Golgi apparatus"/>
    <property type="evidence" value="ECO:0007669"/>
    <property type="project" value="TreeGrafter"/>
</dbReference>
<evidence type="ECO:0000256" key="4">
    <source>
        <dbReference type="ARBA" id="ARBA00010441"/>
    </source>
</evidence>
<organism evidence="21 22">
    <name type="scientific">Rhynocoris fuscipes</name>
    <dbReference type="NCBI Taxonomy" id="488301"/>
    <lineage>
        <taxon>Eukaryota</taxon>
        <taxon>Metazoa</taxon>
        <taxon>Ecdysozoa</taxon>
        <taxon>Arthropoda</taxon>
        <taxon>Hexapoda</taxon>
        <taxon>Insecta</taxon>
        <taxon>Pterygota</taxon>
        <taxon>Neoptera</taxon>
        <taxon>Paraneoptera</taxon>
        <taxon>Hemiptera</taxon>
        <taxon>Heteroptera</taxon>
        <taxon>Panheteroptera</taxon>
        <taxon>Cimicomorpha</taxon>
        <taxon>Reduviidae</taxon>
        <taxon>Harpactorinae</taxon>
        <taxon>Harpactorini</taxon>
        <taxon>Rhynocoris</taxon>
    </lineage>
</organism>
<dbReference type="EC" id="2.7.8.11" evidence="5 18"/>
<keyword evidence="8 20" id="KW-0812">Transmembrane</keyword>
<dbReference type="Proteomes" id="UP001461498">
    <property type="component" value="Unassembled WGS sequence"/>
</dbReference>
<comment type="cofactor">
    <cofactor evidence="1">
        <name>Mn(2+)</name>
        <dbReference type="ChEBI" id="CHEBI:29035"/>
    </cofactor>
</comment>
<accession>A0AAW1CYQ8</accession>
<evidence type="ECO:0000256" key="3">
    <source>
        <dbReference type="ARBA" id="ARBA00004141"/>
    </source>
</evidence>
<dbReference type="Pfam" id="PF01066">
    <property type="entry name" value="CDP-OH_P_transf"/>
    <property type="match status" value="1"/>
</dbReference>
<keyword evidence="15" id="KW-0464">Manganese</keyword>
<keyword evidence="16 18" id="KW-1208">Phospholipid metabolism</keyword>
<dbReference type="FunFam" id="1.20.120.1760:FF:000003">
    <property type="entry name" value="CDP-diacylglycerol--inositol 3-phosphatidyltransferase"/>
    <property type="match status" value="1"/>
</dbReference>
<dbReference type="GO" id="GO:0046872">
    <property type="term" value="F:metal ion binding"/>
    <property type="evidence" value="ECO:0007669"/>
    <property type="project" value="UniProtKB-KW"/>
</dbReference>
<evidence type="ECO:0000256" key="8">
    <source>
        <dbReference type="ARBA" id="ARBA00022692"/>
    </source>
</evidence>
<dbReference type="GO" id="GO:0006661">
    <property type="term" value="P:phosphatidylinositol biosynthetic process"/>
    <property type="evidence" value="ECO:0007669"/>
    <property type="project" value="TreeGrafter"/>
</dbReference>
<evidence type="ECO:0000256" key="17">
    <source>
        <dbReference type="ARBA" id="ARBA00070582"/>
    </source>
</evidence>
<evidence type="ECO:0000256" key="1">
    <source>
        <dbReference type="ARBA" id="ARBA00001936"/>
    </source>
</evidence>
<evidence type="ECO:0000256" key="11">
    <source>
        <dbReference type="ARBA" id="ARBA00022989"/>
    </source>
</evidence>
<evidence type="ECO:0000313" key="22">
    <source>
        <dbReference type="Proteomes" id="UP001461498"/>
    </source>
</evidence>
<comment type="caution">
    <text evidence="21">The sequence shown here is derived from an EMBL/GenBank/DDBJ whole genome shotgun (WGS) entry which is preliminary data.</text>
</comment>
<dbReference type="GO" id="GO:0003881">
    <property type="term" value="F:CDP-diacylglycerol-inositol 3-phosphatidyltransferase activity"/>
    <property type="evidence" value="ECO:0007669"/>
    <property type="project" value="UniProtKB-UniRule"/>
</dbReference>
<evidence type="ECO:0000256" key="13">
    <source>
        <dbReference type="ARBA" id="ARBA00023136"/>
    </source>
</evidence>
<feature type="transmembrane region" description="Helical" evidence="20">
    <location>
        <begin position="166"/>
        <end position="186"/>
    </location>
</feature>
<dbReference type="PROSITE" id="PS00379">
    <property type="entry name" value="CDP_ALCOHOL_P_TRANSF"/>
    <property type="match status" value="1"/>
</dbReference>
<dbReference type="GO" id="GO:0016020">
    <property type="term" value="C:membrane"/>
    <property type="evidence" value="ECO:0007669"/>
    <property type="project" value="UniProtKB-SubCell"/>
</dbReference>
<comment type="cofactor">
    <cofactor evidence="2">
        <name>Mg(2+)</name>
        <dbReference type="ChEBI" id="CHEBI:18420"/>
    </cofactor>
</comment>
<dbReference type="PIRSF" id="PIRSF000848">
    <property type="entry name" value="CDP_diag_ino_3_P"/>
    <property type="match status" value="1"/>
</dbReference>
<dbReference type="EMBL" id="JAPXFL010000007">
    <property type="protein sequence ID" value="KAK9503938.1"/>
    <property type="molecule type" value="Genomic_DNA"/>
</dbReference>
<keyword evidence="11 20" id="KW-1133">Transmembrane helix</keyword>
<name>A0AAW1CYQ8_9HEMI</name>
<evidence type="ECO:0000256" key="15">
    <source>
        <dbReference type="ARBA" id="ARBA00023211"/>
    </source>
</evidence>
<dbReference type="Gene3D" id="1.20.120.1760">
    <property type="match status" value="1"/>
</dbReference>
<keyword evidence="6 18" id="KW-0444">Lipid biosynthesis</keyword>
<evidence type="ECO:0000256" key="2">
    <source>
        <dbReference type="ARBA" id="ARBA00001946"/>
    </source>
</evidence>
<protein>
    <recommendedName>
        <fullName evidence="17 18">CDP-diacylglycerol--inositol 3-phosphatidyltransferase</fullName>
        <ecNumber evidence="5 18">2.7.8.11</ecNumber>
    </recommendedName>
</protein>
<evidence type="ECO:0000256" key="20">
    <source>
        <dbReference type="SAM" id="Phobius"/>
    </source>
</evidence>
<dbReference type="InterPro" id="IPR043130">
    <property type="entry name" value="CDP-OH_PTrfase_TM_dom"/>
</dbReference>
<dbReference type="InterPro" id="IPR000462">
    <property type="entry name" value="CDP-OH_P_trans"/>
</dbReference>
<sequence>MAGNDENIFLFVPNIIGYGRIILAIISFYFMPTNYTIAGICYIISGLLDAFDGHAARHFNQSTKFGAMLDQLTDRCGTMGLCVVLCYFYPKYMFWFQLSMVIDISCHWIFLHSSLLKGKSSHKFHDLNDNQIMAIYYSKPVLFTFCACNELFYASLYLLHFTEGPILFNMGLFKLIAYITAPVSILKTIISLIHGYVASINIAEVDKTERETAKSADLENLKFSDQTYVFYCSN</sequence>
<proteinExistence type="inferred from homology"/>
<evidence type="ECO:0000256" key="18">
    <source>
        <dbReference type="PIRNR" id="PIRNR000848"/>
    </source>
</evidence>
<keyword evidence="9" id="KW-0479">Metal-binding</keyword>
<gene>
    <name evidence="21" type="ORF">O3M35_010392</name>
</gene>
<feature type="transmembrane region" description="Helical" evidence="20">
    <location>
        <begin position="137"/>
        <end position="160"/>
    </location>
</feature>
<comment type="subcellular location">
    <subcellularLocation>
        <location evidence="3">Membrane</location>
        <topology evidence="3">Multi-pass membrane protein</topology>
    </subcellularLocation>
</comment>
<evidence type="ECO:0000256" key="16">
    <source>
        <dbReference type="ARBA" id="ARBA00023264"/>
    </source>
</evidence>
<feature type="transmembrane region" description="Helical" evidence="20">
    <location>
        <begin position="7"/>
        <end position="29"/>
    </location>
</feature>
<dbReference type="InterPro" id="IPR048254">
    <property type="entry name" value="CDP_ALCOHOL_P_TRANSF_CS"/>
</dbReference>
<keyword evidence="14 18" id="KW-0594">Phospholipid biosynthesis</keyword>
<dbReference type="AlphaFoldDB" id="A0AAW1CYQ8"/>
<keyword evidence="13 18" id="KW-0472">Membrane</keyword>
<dbReference type="PANTHER" id="PTHR15362:SF4">
    <property type="entry name" value="CDP-DIACYLGLYCEROL--INOSITOL 3-PHOSPHATIDYLTRANSFERASE"/>
    <property type="match status" value="1"/>
</dbReference>
<dbReference type="InterPro" id="IPR014387">
    <property type="entry name" value="CDP_diag_ino_3_P_euk"/>
</dbReference>
<comment type="similarity">
    <text evidence="4 18 19">Belongs to the CDP-alcohol phosphatidyltransferase class-I family.</text>
</comment>
<evidence type="ECO:0000256" key="9">
    <source>
        <dbReference type="ARBA" id="ARBA00022723"/>
    </source>
</evidence>
<evidence type="ECO:0000256" key="6">
    <source>
        <dbReference type="ARBA" id="ARBA00022516"/>
    </source>
</evidence>
<evidence type="ECO:0000256" key="5">
    <source>
        <dbReference type="ARBA" id="ARBA00013212"/>
    </source>
</evidence>
<evidence type="ECO:0000256" key="14">
    <source>
        <dbReference type="ARBA" id="ARBA00023209"/>
    </source>
</evidence>
<evidence type="ECO:0000256" key="10">
    <source>
        <dbReference type="ARBA" id="ARBA00022842"/>
    </source>
</evidence>
<keyword evidence="22" id="KW-1185">Reference proteome</keyword>
<reference evidence="21 22" key="1">
    <citation type="submission" date="2022-12" db="EMBL/GenBank/DDBJ databases">
        <title>Chromosome-level genome assembly of true bugs.</title>
        <authorList>
            <person name="Ma L."/>
            <person name="Li H."/>
        </authorList>
    </citation>
    <scope>NUCLEOTIDE SEQUENCE [LARGE SCALE GENOMIC DNA]</scope>
    <source>
        <strain evidence="21">Lab_2022b</strain>
    </source>
</reference>
<comment type="catalytic activity">
    <reaction evidence="18">
        <text>a CDP-1,2-diacyl-sn-glycerol + myo-inositol = a 1,2-diacyl-sn-glycero-3-phospho-(1D-myo-inositol) + CMP + H(+)</text>
        <dbReference type="Rhea" id="RHEA:11580"/>
        <dbReference type="ChEBI" id="CHEBI:15378"/>
        <dbReference type="ChEBI" id="CHEBI:17268"/>
        <dbReference type="ChEBI" id="CHEBI:57880"/>
        <dbReference type="ChEBI" id="CHEBI:58332"/>
        <dbReference type="ChEBI" id="CHEBI:60377"/>
        <dbReference type="EC" id="2.7.8.11"/>
    </reaction>
</comment>
<keyword evidence="10" id="KW-0460">Magnesium</keyword>
<evidence type="ECO:0000256" key="19">
    <source>
        <dbReference type="RuleBase" id="RU003750"/>
    </source>
</evidence>
<keyword evidence="12 18" id="KW-0443">Lipid metabolism</keyword>
<evidence type="ECO:0000313" key="21">
    <source>
        <dbReference type="EMBL" id="KAK9503938.1"/>
    </source>
</evidence>
<evidence type="ECO:0000256" key="12">
    <source>
        <dbReference type="ARBA" id="ARBA00023098"/>
    </source>
</evidence>
<dbReference type="PANTHER" id="PTHR15362">
    <property type="entry name" value="PHOSPHATIDYLINOSITOL SYNTHASE"/>
    <property type="match status" value="1"/>
</dbReference>